<name>A0A8E2F1Q4_9PEZI</name>
<dbReference type="GO" id="GO:0008168">
    <property type="term" value="F:methyltransferase activity"/>
    <property type="evidence" value="ECO:0007669"/>
    <property type="project" value="UniProtKB-KW"/>
</dbReference>
<keyword evidence="1" id="KW-0808">Transferase</keyword>
<dbReference type="OrthoDB" id="2013972at2759"/>
<keyword evidence="2" id="KW-1185">Reference proteome</keyword>
<dbReference type="PANTHER" id="PTHR43591:SF10">
    <property type="entry name" value="ABC TRANSMEMBRANE TYPE-1 DOMAIN-CONTAINING PROTEIN-RELATED"/>
    <property type="match status" value="1"/>
</dbReference>
<accession>A0A8E2F1Q4</accession>
<evidence type="ECO:0000313" key="1">
    <source>
        <dbReference type="EMBL" id="OCL08663.1"/>
    </source>
</evidence>
<dbReference type="AlphaFoldDB" id="A0A8E2F1Q4"/>
<sequence length="341" mass="38525">MEWDREPIVALNARLRVRSANFDEISLIGTTLEVDSEPMDDVDSTNGEDLDSTATSLASAATHYRYEHGRRYHAYKDGKYHLPNDEQEISRLELQHRIWYLTLNGRSHLAPIPESITNALDVGCGTGSWAIDFATMYPSAEVIGTDLSGPIQPTNVPPNCTFLIDDATADWAFPKKFDFIHVRMISIGIKDWPRFFNECFKSLKPGGWVEMQEWSAPFGCDDGSAPLDTPFMRWGSDGKGAAAKAGLDVQAAKKFPIYLEQSGFVDVQETKTKWPLGPWPRGKREKKIGELFLKDMLEALRAASIGLYTRVLGWTEEAVDEWLEEVKKDMLDPKRHTYMPM</sequence>
<dbReference type="Pfam" id="PF13489">
    <property type="entry name" value="Methyltransf_23"/>
    <property type="match status" value="1"/>
</dbReference>
<dbReference type="CDD" id="cd02440">
    <property type="entry name" value="AdoMet_MTases"/>
    <property type="match status" value="1"/>
</dbReference>
<reference evidence="1 2" key="1">
    <citation type="journal article" date="2016" name="Nat. Commun.">
        <title>Ectomycorrhizal ecology is imprinted in the genome of the dominant symbiotic fungus Cenococcum geophilum.</title>
        <authorList>
            <consortium name="DOE Joint Genome Institute"/>
            <person name="Peter M."/>
            <person name="Kohler A."/>
            <person name="Ohm R.A."/>
            <person name="Kuo A."/>
            <person name="Krutzmann J."/>
            <person name="Morin E."/>
            <person name="Arend M."/>
            <person name="Barry K.W."/>
            <person name="Binder M."/>
            <person name="Choi C."/>
            <person name="Clum A."/>
            <person name="Copeland A."/>
            <person name="Grisel N."/>
            <person name="Haridas S."/>
            <person name="Kipfer T."/>
            <person name="LaButti K."/>
            <person name="Lindquist E."/>
            <person name="Lipzen A."/>
            <person name="Maire R."/>
            <person name="Meier B."/>
            <person name="Mihaltcheva S."/>
            <person name="Molinier V."/>
            <person name="Murat C."/>
            <person name="Poggeler S."/>
            <person name="Quandt C.A."/>
            <person name="Sperisen C."/>
            <person name="Tritt A."/>
            <person name="Tisserant E."/>
            <person name="Crous P.W."/>
            <person name="Henrissat B."/>
            <person name="Nehls U."/>
            <person name="Egli S."/>
            <person name="Spatafora J.W."/>
            <person name="Grigoriev I.V."/>
            <person name="Martin F.M."/>
        </authorList>
    </citation>
    <scope>NUCLEOTIDE SEQUENCE [LARGE SCALE GENOMIC DNA]</scope>
    <source>
        <strain evidence="1 2">CBS 207.34</strain>
    </source>
</reference>
<proteinExistence type="predicted"/>
<dbReference type="InterPro" id="IPR029063">
    <property type="entry name" value="SAM-dependent_MTases_sf"/>
</dbReference>
<dbReference type="Gene3D" id="3.40.50.150">
    <property type="entry name" value="Vaccinia Virus protein VP39"/>
    <property type="match status" value="1"/>
</dbReference>
<dbReference type="Proteomes" id="UP000250140">
    <property type="component" value="Unassembled WGS sequence"/>
</dbReference>
<evidence type="ECO:0000313" key="2">
    <source>
        <dbReference type="Proteomes" id="UP000250140"/>
    </source>
</evidence>
<dbReference type="SUPFAM" id="SSF53335">
    <property type="entry name" value="S-adenosyl-L-methionine-dependent methyltransferases"/>
    <property type="match status" value="1"/>
</dbReference>
<organism evidence="1 2">
    <name type="scientific">Glonium stellatum</name>
    <dbReference type="NCBI Taxonomy" id="574774"/>
    <lineage>
        <taxon>Eukaryota</taxon>
        <taxon>Fungi</taxon>
        <taxon>Dikarya</taxon>
        <taxon>Ascomycota</taxon>
        <taxon>Pezizomycotina</taxon>
        <taxon>Dothideomycetes</taxon>
        <taxon>Pleosporomycetidae</taxon>
        <taxon>Gloniales</taxon>
        <taxon>Gloniaceae</taxon>
        <taxon>Glonium</taxon>
    </lineage>
</organism>
<dbReference type="EMBL" id="KV749624">
    <property type="protein sequence ID" value="OCL08663.1"/>
    <property type="molecule type" value="Genomic_DNA"/>
</dbReference>
<protein>
    <submittedName>
        <fullName evidence="1">S-adenosyl-L-methionine-dependent methyltransferase</fullName>
    </submittedName>
</protein>
<dbReference type="PANTHER" id="PTHR43591">
    <property type="entry name" value="METHYLTRANSFERASE"/>
    <property type="match status" value="1"/>
</dbReference>
<keyword evidence="1" id="KW-0489">Methyltransferase</keyword>
<gene>
    <name evidence="1" type="ORF">AOQ84DRAFT_388687</name>
</gene>
<dbReference type="GO" id="GO:0032259">
    <property type="term" value="P:methylation"/>
    <property type="evidence" value="ECO:0007669"/>
    <property type="project" value="UniProtKB-KW"/>
</dbReference>